<dbReference type="AlphaFoldDB" id="A0A0E0QQ00"/>
<evidence type="ECO:0000313" key="3">
    <source>
        <dbReference type="Proteomes" id="UP000008022"/>
    </source>
</evidence>
<evidence type="ECO:0000313" key="2">
    <source>
        <dbReference type="EnsemblPlants" id="ORUFI09G06830.1"/>
    </source>
</evidence>
<reference evidence="2" key="2">
    <citation type="submission" date="2015-06" db="UniProtKB">
        <authorList>
            <consortium name="EnsemblPlants"/>
        </authorList>
    </citation>
    <scope>IDENTIFICATION</scope>
</reference>
<dbReference type="EnsemblPlants" id="ORUFI09G06830.1">
    <property type="protein sequence ID" value="ORUFI09G06830.1"/>
    <property type="gene ID" value="ORUFI09G06830"/>
</dbReference>
<feature type="region of interest" description="Disordered" evidence="1">
    <location>
        <begin position="37"/>
        <end position="74"/>
    </location>
</feature>
<reference evidence="3" key="1">
    <citation type="submission" date="2013-06" db="EMBL/GenBank/DDBJ databases">
        <authorList>
            <person name="Zhao Q."/>
        </authorList>
    </citation>
    <scope>NUCLEOTIDE SEQUENCE</scope>
    <source>
        <strain evidence="3">cv. W1943</strain>
    </source>
</reference>
<feature type="compositionally biased region" description="Gly residues" evidence="1">
    <location>
        <begin position="56"/>
        <end position="74"/>
    </location>
</feature>
<name>A0A0E0QQ00_ORYRU</name>
<keyword evidence="3" id="KW-1185">Reference proteome</keyword>
<accession>A0A0E0QQ00</accession>
<dbReference type="Gramene" id="ORUFI09G06830.1">
    <property type="protein sequence ID" value="ORUFI09G06830.1"/>
    <property type="gene ID" value="ORUFI09G06830"/>
</dbReference>
<sequence>MRLARSGLVDAVWGCGAHAVTRDPTVAGLWLAAAPCGGGRGGTARERGGRSAARGRGWGGRGGPEEGGSAGNQG</sequence>
<dbReference type="HOGENOM" id="CLU_2692132_0_0_1"/>
<organism evidence="2 3">
    <name type="scientific">Oryza rufipogon</name>
    <name type="common">Brownbeard rice</name>
    <name type="synonym">Asian wild rice</name>
    <dbReference type="NCBI Taxonomy" id="4529"/>
    <lineage>
        <taxon>Eukaryota</taxon>
        <taxon>Viridiplantae</taxon>
        <taxon>Streptophyta</taxon>
        <taxon>Embryophyta</taxon>
        <taxon>Tracheophyta</taxon>
        <taxon>Spermatophyta</taxon>
        <taxon>Magnoliopsida</taxon>
        <taxon>Liliopsida</taxon>
        <taxon>Poales</taxon>
        <taxon>Poaceae</taxon>
        <taxon>BOP clade</taxon>
        <taxon>Oryzoideae</taxon>
        <taxon>Oryzeae</taxon>
        <taxon>Oryzinae</taxon>
        <taxon>Oryza</taxon>
    </lineage>
</organism>
<proteinExistence type="predicted"/>
<protein>
    <submittedName>
        <fullName evidence="2">Uncharacterized protein</fullName>
    </submittedName>
</protein>
<evidence type="ECO:0000256" key="1">
    <source>
        <dbReference type="SAM" id="MobiDB-lite"/>
    </source>
</evidence>
<dbReference type="Proteomes" id="UP000008022">
    <property type="component" value="Unassembled WGS sequence"/>
</dbReference>